<evidence type="ECO:0000256" key="7">
    <source>
        <dbReference type="ARBA" id="ARBA00022679"/>
    </source>
</evidence>
<dbReference type="InterPro" id="IPR003200">
    <property type="entry name" value="Nict_dMeBzImd_PRibTrfase"/>
</dbReference>
<reference evidence="10" key="1">
    <citation type="submission" date="2018-06" db="EMBL/GenBank/DDBJ databases">
        <authorList>
            <person name="Zhirakovskaya E."/>
        </authorList>
    </citation>
    <scope>NUCLEOTIDE SEQUENCE</scope>
</reference>
<evidence type="ECO:0000256" key="3">
    <source>
        <dbReference type="ARBA" id="ARBA00011991"/>
    </source>
</evidence>
<keyword evidence="7 10" id="KW-0808">Transferase</keyword>
<dbReference type="Pfam" id="PF02277">
    <property type="entry name" value="DBI_PRT"/>
    <property type="match status" value="1"/>
</dbReference>
<evidence type="ECO:0000256" key="8">
    <source>
        <dbReference type="ARBA" id="ARBA00030686"/>
    </source>
</evidence>
<dbReference type="EMBL" id="UOEO01000144">
    <property type="protein sequence ID" value="VAW20649.1"/>
    <property type="molecule type" value="Genomic_DNA"/>
</dbReference>
<dbReference type="NCBIfam" id="TIGR03160">
    <property type="entry name" value="cobT_DBIPRT"/>
    <property type="match status" value="1"/>
</dbReference>
<dbReference type="Gene3D" id="1.10.1610.10">
    <property type="match status" value="1"/>
</dbReference>
<dbReference type="GO" id="GO:0009236">
    <property type="term" value="P:cobalamin biosynthetic process"/>
    <property type="evidence" value="ECO:0007669"/>
    <property type="project" value="UniProtKB-KW"/>
</dbReference>
<dbReference type="InterPro" id="IPR023195">
    <property type="entry name" value="Nict_dMeBzImd_PRibTrfase_N"/>
</dbReference>
<dbReference type="EC" id="2.4.2.21" evidence="3"/>
<evidence type="ECO:0000256" key="6">
    <source>
        <dbReference type="ARBA" id="ARBA00022676"/>
    </source>
</evidence>
<dbReference type="AlphaFoldDB" id="A0A3B0U809"/>
<comment type="catalytic activity">
    <reaction evidence="9">
        <text>5,6-dimethylbenzimidazole + nicotinate beta-D-ribonucleotide = alpha-ribazole 5'-phosphate + nicotinate + H(+)</text>
        <dbReference type="Rhea" id="RHEA:11196"/>
        <dbReference type="ChEBI" id="CHEBI:15378"/>
        <dbReference type="ChEBI" id="CHEBI:15890"/>
        <dbReference type="ChEBI" id="CHEBI:32544"/>
        <dbReference type="ChEBI" id="CHEBI:57502"/>
        <dbReference type="ChEBI" id="CHEBI:57918"/>
        <dbReference type="EC" id="2.4.2.21"/>
    </reaction>
</comment>
<evidence type="ECO:0000256" key="5">
    <source>
        <dbReference type="ARBA" id="ARBA00022573"/>
    </source>
</evidence>
<dbReference type="PANTHER" id="PTHR43463:SF1">
    <property type="entry name" value="NICOTINATE-NUCLEOTIDE--DIMETHYLBENZIMIDAZOLE PHOSPHORIBOSYLTRANSFERASE"/>
    <property type="match status" value="1"/>
</dbReference>
<dbReference type="NCBIfam" id="NF000996">
    <property type="entry name" value="PRK00105.1"/>
    <property type="match status" value="1"/>
</dbReference>
<proteinExistence type="inferred from homology"/>
<name>A0A3B0U809_9ZZZZ</name>
<evidence type="ECO:0000256" key="4">
    <source>
        <dbReference type="ARBA" id="ARBA00015486"/>
    </source>
</evidence>
<gene>
    <name evidence="10" type="ORF">MNBD_ALPHA12-787</name>
</gene>
<dbReference type="InterPro" id="IPR036087">
    <property type="entry name" value="Nict_dMeBzImd_PRibTrfase_sf"/>
</dbReference>
<comment type="pathway">
    <text evidence="1">Nucleoside biosynthesis; alpha-ribazole biosynthesis; alpha-ribazole from 5,6-dimethylbenzimidazole: step 1/2.</text>
</comment>
<dbReference type="PANTHER" id="PTHR43463">
    <property type="entry name" value="NICOTINATE-NUCLEOTIDE--DIMETHYLBENZIMIDAZOLE PHOSPHORIBOSYLTRANSFERASE"/>
    <property type="match status" value="1"/>
</dbReference>
<dbReference type="UniPathway" id="UPA00061">
    <property type="reaction ID" value="UER00516"/>
</dbReference>
<dbReference type="Gene3D" id="3.40.50.10210">
    <property type="match status" value="1"/>
</dbReference>
<evidence type="ECO:0000256" key="1">
    <source>
        <dbReference type="ARBA" id="ARBA00005049"/>
    </source>
</evidence>
<keyword evidence="6 10" id="KW-0328">Glycosyltransferase</keyword>
<sequence length="347" mass="36315">MTINNPAHIQDMPLPFSDFAELMNIMPSGSQASVDAVRARDAQLTKPAGSLGRLEYLVEFLARWQEKSPPTLNNPMVAVFAGNHGVTKQGVSPFPASVTAQMVANFTAGGAAISQICKLHELNLRVFELALEQPTGDISVEAALSDKECAATIAYGMEAIAGEPDLLCIGEMGIGNTTIAAAIYAALFDGTGKDWVGAGAGVDQAGINHKGEIVDKALALHRADLDHPLKVLARLGGREIAAMLGALIAARQRKIPVIVDGYVACAAAAIAYAVNPATLDHCLFSHVSAESAHARVLKQMNKHALLDLGLRLGEGSGAALAAAMVKTALHLHNNMATFEEAAVSNRS</sequence>
<evidence type="ECO:0000313" key="10">
    <source>
        <dbReference type="EMBL" id="VAW20649.1"/>
    </source>
</evidence>
<evidence type="ECO:0000256" key="9">
    <source>
        <dbReference type="ARBA" id="ARBA00047340"/>
    </source>
</evidence>
<dbReference type="HAMAP" id="MF_00230">
    <property type="entry name" value="CobT"/>
    <property type="match status" value="1"/>
</dbReference>
<dbReference type="SUPFAM" id="SSF52733">
    <property type="entry name" value="Nicotinate mononucleotide:5,6-dimethylbenzimidazole phosphoribosyltransferase (CobT)"/>
    <property type="match status" value="1"/>
</dbReference>
<dbReference type="InterPro" id="IPR017846">
    <property type="entry name" value="Nict_dMeBzImd_PRibTrfase_bact"/>
</dbReference>
<accession>A0A3B0U809</accession>
<dbReference type="CDD" id="cd02439">
    <property type="entry name" value="DMB-PRT_CobT"/>
    <property type="match status" value="1"/>
</dbReference>
<comment type="similarity">
    <text evidence="2">Belongs to the CobT family.</text>
</comment>
<dbReference type="GO" id="GO:0008939">
    <property type="term" value="F:nicotinate-nucleotide-dimethylbenzimidazole phosphoribosyltransferase activity"/>
    <property type="evidence" value="ECO:0007669"/>
    <property type="project" value="UniProtKB-EC"/>
</dbReference>
<evidence type="ECO:0000256" key="2">
    <source>
        <dbReference type="ARBA" id="ARBA00007110"/>
    </source>
</evidence>
<keyword evidence="5" id="KW-0169">Cobalamin biosynthesis</keyword>
<protein>
    <recommendedName>
        <fullName evidence="4">Nicotinate-nucleotide--dimethylbenzimidazole phosphoribosyltransferase</fullName>
        <ecNumber evidence="3">2.4.2.21</ecNumber>
    </recommendedName>
    <alternativeName>
        <fullName evidence="8">N(1)-alpha-phosphoribosyltransferase</fullName>
    </alternativeName>
</protein>
<organism evidence="10">
    <name type="scientific">hydrothermal vent metagenome</name>
    <dbReference type="NCBI Taxonomy" id="652676"/>
    <lineage>
        <taxon>unclassified sequences</taxon>
        <taxon>metagenomes</taxon>
        <taxon>ecological metagenomes</taxon>
    </lineage>
</organism>